<accession>A0ACC3D7P5</accession>
<dbReference type="Proteomes" id="UP001186974">
    <property type="component" value="Unassembled WGS sequence"/>
</dbReference>
<organism evidence="1 2">
    <name type="scientific">Coniosporium uncinatum</name>
    <dbReference type="NCBI Taxonomy" id="93489"/>
    <lineage>
        <taxon>Eukaryota</taxon>
        <taxon>Fungi</taxon>
        <taxon>Dikarya</taxon>
        <taxon>Ascomycota</taxon>
        <taxon>Pezizomycotina</taxon>
        <taxon>Dothideomycetes</taxon>
        <taxon>Dothideomycetes incertae sedis</taxon>
        <taxon>Coniosporium</taxon>
    </lineage>
</organism>
<keyword evidence="2" id="KW-1185">Reference proteome</keyword>
<evidence type="ECO:0000313" key="1">
    <source>
        <dbReference type="EMBL" id="KAK3062987.1"/>
    </source>
</evidence>
<comment type="caution">
    <text evidence="1">The sequence shown here is derived from an EMBL/GenBank/DDBJ whole genome shotgun (WGS) entry which is preliminary data.</text>
</comment>
<protein>
    <submittedName>
        <fullName evidence="1">Uncharacterized protein</fullName>
    </submittedName>
</protein>
<dbReference type="EMBL" id="JAWDJW010007041">
    <property type="protein sequence ID" value="KAK3062987.1"/>
    <property type="molecule type" value="Genomic_DNA"/>
</dbReference>
<sequence>LKQTITGDTVWKLSRRQNSPTIEIYQVSGKEQKDILSEEFLDWRLQQQQKTAVAIAQMLG</sequence>
<evidence type="ECO:0000313" key="2">
    <source>
        <dbReference type="Proteomes" id="UP001186974"/>
    </source>
</evidence>
<name>A0ACC3D7P5_9PEZI</name>
<reference evidence="1" key="1">
    <citation type="submission" date="2024-09" db="EMBL/GenBank/DDBJ databases">
        <title>Black Yeasts Isolated from many extreme environments.</title>
        <authorList>
            <person name="Coleine C."/>
            <person name="Stajich J.E."/>
            <person name="Selbmann L."/>
        </authorList>
    </citation>
    <scope>NUCLEOTIDE SEQUENCE</scope>
    <source>
        <strain evidence="1">CCFEE 5737</strain>
    </source>
</reference>
<proteinExistence type="predicted"/>
<gene>
    <name evidence="1" type="ORF">LTS18_002981</name>
</gene>
<feature type="non-terminal residue" evidence="1">
    <location>
        <position position="1"/>
    </location>
</feature>